<proteinExistence type="predicted"/>
<feature type="transmembrane region" description="Helical" evidence="1">
    <location>
        <begin position="29"/>
        <end position="47"/>
    </location>
</feature>
<gene>
    <name evidence="2" type="ORF">GCM10007170_41070</name>
</gene>
<feature type="transmembrane region" description="Helical" evidence="1">
    <location>
        <begin position="84"/>
        <end position="103"/>
    </location>
</feature>
<keyword evidence="3" id="KW-1185">Reference proteome</keyword>
<organism evidence="2 3">
    <name type="scientific">Arthrobacter liuii</name>
    <dbReference type="NCBI Taxonomy" id="1476996"/>
    <lineage>
        <taxon>Bacteria</taxon>
        <taxon>Bacillati</taxon>
        <taxon>Actinomycetota</taxon>
        <taxon>Actinomycetes</taxon>
        <taxon>Micrococcales</taxon>
        <taxon>Micrococcaceae</taxon>
        <taxon>Arthrobacter</taxon>
    </lineage>
</organism>
<evidence type="ECO:0000313" key="3">
    <source>
        <dbReference type="Proteomes" id="UP000643279"/>
    </source>
</evidence>
<keyword evidence="1" id="KW-1133">Transmembrane helix</keyword>
<dbReference type="Proteomes" id="UP000643279">
    <property type="component" value="Unassembled WGS sequence"/>
</dbReference>
<comment type="caution">
    <text evidence="2">The sequence shown here is derived from an EMBL/GenBank/DDBJ whole genome shotgun (WGS) entry which is preliminary data.</text>
</comment>
<feature type="transmembrane region" description="Helical" evidence="1">
    <location>
        <begin position="54"/>
        <end position="72"/>
    </location>
</feature>
<name>A0ABQ2B0D8_9MICC</name>
<evidence type="ECO:0000313" key="2">
    <source>
        <dbReference type="EMBL" id="GGI01496.1"/>
    </source>
</evidence>
<accession>A0ABQ2B0D8</accession>
<dbReference type="EMBL" id="BMFW01000034">
    <property type="protein sequence ID" value="GGI01496.1"/>
    <property type="molecule type" value="Genomic_DNA"/>
</dbReference>
<protein>
    <submittedName>
        <fullName evidence="2">Uncharacterized protein</fullName>
    </submittedName>
</protein>
<keyword evidence="1" id="KW-0812">Transmembrane</keyword>
<reference evidence="3" key="1">
    <citation type="journal article" date="2019" name="Int. J. Syst. Evol. Microbiol.">
        <title>The Global Catalogue of Microorganisms (GCM) 10K type strain sequencing project: providing services to taxonomists for standard genome sequencing and annotation.</title>
        <authorList>
            <consortium name="The Broad Institute Genomics Platform"/>
            <consortium name="The Broad Institute Genome Sequencing Center for Infectious Disease"/>
            <person name="Wu L."/>
            <person name="Ma J."/>
        </authorList>
    </citation>
    <scope>NUCLEOTIDE SEQUENCE [LARGE SCALE GENOMIC DNA]</scope>
    <source>
        <strain evidence="3">CGMCC 1.12778</strain>
    </source>
</reference>
<keyword evidence="1" id="KW-0472">Membrane</keyword>
<evidence type="ECO:0000256" key="1">
    <source>
        <dbReference type="SAM" id="Phobius"/>
    </source>
</evidence>
<sequence>MVLISYGIVRAGWHRRLPSPAVQEESWNGSLYIFAGCALSLAAAVWSNFRGNPVWVSVCVGLPGIPVGWATLDDPYDLKRHLATLISFPLALAGIAEVIWAGGRRQRG</sequence>